<keyword evidence="9 15" id="KW-1133">Transmembrane helix</keyword>
<dbReference type="PRINTS" id="PR00261">
    <property type="entry name" value="LDLRECEPTOR"/>
</dbReference>
<dbReference type="PROSITE" id="PS50068">
    <property type="entry name" value="LDLRA_2"/>
    <property type="match status" value="4"/>
</dbReference>
<feature type="disulfide bond" evidence="13">
    <location>
        <begin position="520"/>
        <end position="538"/>
    </location>
</feature>
<evidence type="ECO:0000256" key="6">
    <source>
        <dbReference type="ARBA" id="ARBA00022801"/>
    </source>
</evidence>
<feature type="domain" description="CUB" evidence="16">
    <location>
        <begin position="365"/>
        <end position="472"/>
    </location>
</feature>
<dbReference type="PROSITE" id="PS00134">
    <property type="entry name" value="TRYPSIN_HIS"/>
    <property type="match status" value="1"/>
</dbReference>
<dbReference type="InterPro" id="IPR035914">
    <property type="entry name" value="Sperma_CUB_dom_sf"/>
</dbReference>
<keyword evidence="4" id="KW-0732">Signal</keyword>
<keyword evidence="8" id="KW-0735">Signal-anchor</keyword>
<evidence type="ECO:0000256" key="5">
    <source>
        <dbReference type="ARBA" id="ARBA00022737"/>
    </source>
</evidence>
<dbReference type="InterPro" id="IPR009003">
    <property type="entry name" value="Peptidase_S1_PA"/>
</dbReference>
<evidence type="ECO:0000256" key="13">
    <source>
        <dbReference type="PROSITE-ProRule" id="PRU00124"/>
    </source>
</evidence>
<proteinExistence type="predicted"/>
<dbReference type="InterPro" id="IPR033116">
    <property type="entry name" value="TRYPSIN_SER"/>
</dbReference>
<comment type="caution">
    <text evidence="13">Lacks conserved residue(s) required for the propagation of feature annotation.</text>
</comment>
<feature type="domain" description="SEA" evidence="17">
    <location>
        <begin position="109"/>
        <end position="236"/>
    </location>
</feature>
<dbReference type="SUPFAM" id="SSF49854">
    <property type="entry name" value="Spermadhesin, CUB domain"/>
    <property type="match status" value="2"/>
</dbReference>
<dbReference type="Ensembl" id="ENSCCRT00020023420.1">
    <property type="protein sequence ID" value="ENSCCRP00020021321.1"/>
    <property type="gene ID" value="ENSCCRG00020009846.1"/>
</dbReference>
<feature type="disulfide bond" evidence="13">
    <location>
        <begin position="484"/>
        <end position="502"/>
    </location>
</feature>
<feature type="disulfide bond" evidence="13">
    <location>
        <begin position="609"/>
        <end position="624"/>
    </location>
</feature>
<dbReference type="InterPro" id="IPR043504">
    <property type="entry name" value="Peptidase_S1_PA_chymotrypsin"/>
</dbReference>
<evidence type="ECO:0000259" key="18">
    <source>
        <dbReference type="PROSITE" id="PS50240"/>
    </source>
</evidence>
<dbReference type="InterPro" id="IPR000082">
    <property type="entry name" value="SEA_dom"/>
</dbReference>
<protein>
    <submittedName>
        <fullName evidence="19">Suppression of tumorigenicity 14b</fullName>
    </submittedName>
</protein>
<feature type="disulfide bond" evidence="13">
    <location>
        <begin position="496"/>
        <end position="511"/>
    </location>
</feature>
<dbReference type="CDD" id="cd00190">
    <property type="entry name" value="Tryp_SPc"/>
    <property type="match status" value="1"/>
</dbReference>
<dbReference type="AlphaFoldDB" id="A0A8C2D5F9"/>
<feature type="disulfide bond" evidence="13">
    <location>
        <begin position="557"/>
        <end position="575"/>
    </location>
</feature>
<dbReference type="InterPro" id="IPR036055">
    <property type="entry name" value="LDL_receptor-like_sf"/>
</dbReference>
<feature type="disulfide bond" evidence="13">
    <location>
        <begin position="513"/>
        <end position="525"/>
    </location>
</feature>
<dbReference type="CDD" id="cd00112">
    <property type="entry name" value="LDLa"/>
    <property type="match status" value="4"/>
</dbReference>
<accession>A0A8C2D5F9</accession>
<dbReference type="FunFam" id="2.60.120.290:FF:000070">
    <property type="entry name" value="Suppression of tumorigenicity 14b"/>
    <property type="match status" value="1"/>
</dbReference>
<feature type="domain" description="Peptidase S1" evidence="18">
    <location>
        <begin position="636"/>
        <end position="872"/>
    </location>
</feature>
<dbReference type="SUPFAM" id="SSF57424">
    <property type="entry name" value="LDL receptor-like module"/>
    <property type="match status" value="3"/>
</dbReference>
<dbReference type="Gene3D" id="2.40.10.10">
    <property type="entry name" value="Trypsin-like serine proteases"/>
    <property type="match status" value="2"/>
</dbReference>
<dbReference type="Pfam" id="PF00431">
    <property type="entry name" value="CUB"/>
    <property type="match status" value="2"/>
</dbReference>
<dbReference type="SMART" id="SM00192">
    <property type="entry name" value="LDLa"/>
    <property type="match status" value="4"/>
</dbReference>
<dbReference type="PROSITE" id="PS00135">
    <property type="entry name" value="TRYPSIN_SER"/>
    <property type="match status" value="1"/>
</dbReference>
<dbReference type="PROSITE" id="PS50024">
    <property type="entry name" value="SEA"/>
    <property type="match status" value="1"/>
</dbReference>
<dbReference type="FunFam" id="4.10.400.10:FF:000034">
    <property type="entry name" value="Low-density lipoprotein receptor-related protein 2"/>
    <property type="match status" value="1"/>
</dbReference>
<comment type="subcellular location">
    <subcellularLocation>
        <location evidence="1">Membrane</location>
        <topology evidence="1">Single-pass type II membrane protein</topology>
    </subcellularLocation>
</comment>
<evidence type="ECO:0000256" key="4">
    <source>
        <dbReference type="ARBA" id="ARBA00022729"/>
    </source>
</evidence>
<dbReference type="FunFam" id="2.40.10.10:FF:000003">
    <property type="entry name" value="Transmembrane serine protease 3"/>
    <property type="match status" value="1"/>
</dbReference>
<keyword evidence="10 15" id="KW-0472">Membrane</keyword>
<evidence type="ECO:0000313" key="20">
    <source>
        <dbReference type="Proteomes" id="UP000694701"/>
    </source>
</evidence>
<dbReference type="FunFam" id="4.10.400.10:FF:000065">
    <property type="entry name" value="Transmembrane protease serine 7"/>
    <property type="match status" value="1"/>
</dbReference>
<evidence type="ECO:0000259" key="17">
    <source>
        <dbReference type="PROSITE" id="PS50024"/>
    </source>
</evidence>
<dbReference type="PROSITE" id="PS01180">
    <property type="entry name" value="CUB"/>
    <property type="match status" value="2"/>
</dbReference>
<dbReference type="SUPFAM" id="SSF50494">
    <property type="entry name" value="Trypsin-like serine proteases"/>
    <property type="match status" value="1"/>
</dbReference>
<dbReference type="Pfam" id="PF00089">
    <property type="entry name" value="Trypsin"/>
    <property type="match status" value="1"/>
</dbReference>
<dbReference type="SMART" id="SM00042">
    <property type="entry name" value="CUB"/>
    <property type="match status" value="2"/>
</dbReference>
<keyword evidence="7 14" id="KW-0720">Serine protease</keyword>
<keyword evidence="12" id="KW-0325">Glycoprotein</keyword>
<dbReference type="GO" id="GO:0004252">
    <property type="term" value="F:serine-type endopeptidase activity"/>
    <property type="evidence" value="ECO:0007669"/>
    <property type="project" value="InterPro"/>
</dbReference>
<dbReference type="InterPro" id="IPR002172">
    <property type="entry name" value="LDrepeatLR_classA_rpt"/>
</dbReference>
<reference evidence="19" key="1">
    <citation type="submission" date="2025-08" db="UniProtKB">
        <authorList>
            <consortium name="Ensembl"/>
        </authorList>
    </citation>
    <scope>IDENTIFICATION</scope>
</reference>
<feature type="disulfide bond" evidence="13">
    <location>
        <begin position="589"/>
        <end position="601"/>
    </location>
</feature>
<evidence type="ECO:0000256" key="1">
    <source>
        <dbReference type="ARBA" id="ARBA00004606"/>
    </source>
</evidence>
<keyword evidence="3 15" id="KW-0812">Transmembrane</keyword>
<dbReference type="InterPro" id="IPR018114">
    <property type="entry name" value="TRYPSIN_HIS"/>
</dbReference>
<dbReference type="InterPro" id="IPR036364">
    <property type="entry name" value="SEA_dom_sf"/>
</dbReference>
<dbReference type="GO" id="GO:0006508">
    <property type="term" value="P:proteolysis"/>
    <property type="evidence" value="ECO:0007669"/>
    <property type="project" value="UniProtKB-KW"/>
</dbReference>
<evidence type="ECO:0000256" key="2">
    <source>
        <dbReference type="ARBA" id="ARBA00022670"/>
    </source>
</evidence>
<dbReference type="FunFam" id="4.10.400.10:FF:000097">
    <property type="entry name" value="Transmembrane serine protease 6"/>
    <property type="match status" value="1"/>
</dbReference>
<dbReference type="PANTHER" id="PTHR24252">
    <property type="entry name" value="ACROSIN-RELATED"/>
    <property type="match status" value="1"/>
</dbReference>
<keyword evidence="5" id="KW-0677">Repeat</keyword>
<dbReference type="InterPro" id="IPR000859">
    <property type="entry name" value="CUB_dom"/>
</dbReference>
<dbReference type="SUPFAM" id="SSF82671">
    <property type="entry name" value="SEA domain"/>
    <property type="match status" value="1"/>
</dbReference>
<dbReference type="GO" id="GO:0016020">
    <property type="term" value="C:membrane"/>
    <property type="evidence" value="ECO:0007669"/>
    <property type="project" value="UniProtKB-SubCell"/>
</dbReference>
<feature type="disulfide bond" evidence="13">
    <location>
        <begin position="550"/>
        <end position="562"/>
    </location>
</feature>
<dbReference type="SMART" id="SM00020">
    <property type="entry name" value="Tryp_SPc"/>
    <property type="match status" value="1"/>
</dbReference>
<evidence type="ECO:0000259" key="16">
    <source>
        <dbReference type="PROSITE" id="PS01180"/>
    </source>
</evidence>
<feature type="transmembrane region" description="Helical" evidence="15">
    <location>
        <begin position="77"/>
        <end position="101"/>
    </location>
</feature>
<dbReference type="Gene3D" id="2.60.120.290">
    <property type="entry name" value="Spermadhesin, CUB domain"/>
    <property type="match status" value="2"/>
</dbReference>
<dbReference type="Proteomes" id="UP000694701">
    <property type="component" value="Unplaced"/>
</dbReference>
<evidence type="ECO:0000256" key="10">
    <source>
        <dbReference type="ARBA" id="ARBA00023136"/>
    </source>
</evidence>
<keyword evidence="6 14" id="KW-0378">Hydrolase</keyword>
<evidence type="ECO:0000256" key="12">
    <source>
        <dbReference type="ARBA" id="ARBA00023180"/>
    </source>
</evidence>
<dbReference type="PROSITE" id="PS50240">
    <property type="entry name" value="TRYPSIN_DOM"/>
    <property type="match status" value="1"/>
</dbReference>
<evidence type="ECO:0000256" key="3">
    <source>
        <dbReference type="ARBA" id="ARBA00022692"/>
    </source>
</evidence>
<evidence type="ECO:0000256" key="11">
    <source>
        <dbReference type="ARBA" id="ARBA00023157"/>
    </source>
</evidence>
<evidence type="ECO:0000256" key="15">
    <source>
        <dbReference type="SAM" id="Phobius"/>
    </source>
</evidence>
<dbReference type="FunFam" id="2.60.120.290:FF:000003">
    <property type="entry name" value="Neuropilin"/>
    <property type="match status" value="1"/>
</dbReference>
<dbReference type="Pfam" id="PF00057">
    <property type="entry name" value="Ldl_recept_a"/>
    <property type="match status" value="4"/>
</dbReference>
<feature type="domain" description="CUB" evidence="16">
    <location>
        <begin position="241"/>
        <end position="358"/>
    </location>
</feature>
<keyword evidence="11 13" id="KW-1015">Disulfide bond</keyword>
<dbReference type="InterPro" id="IPR001254">
    <property type="entry name" value="Trypsin_dom"/>
</dbReference>
<dbReference type="Gene3D" id="4.10.400.10">
    <property type="entry name" value="Low-density Lipoprotein Receptor"/>
    <property type="match status" value="4"/>
</dbReference>
<evidence type="ECO:0000256" key="7">
    <source>
        <dbReference type="ARBA" id="ARBA00022825"/>
    </source>
</evidence>
<evidence type="ECO:0000256" key="14">
    <source>
        <dbReference type="RuleBase" id="RU363034"/>
    </source>
</evidence>
<sequence>MEPLRSGGRIPVCFKRNIFFYIYILVRRYQLLDFTLNNLGRPVQCCLFLDYGLDQTEQFLPASDAKKLQKKRISFRAIMTIGLPTALAIIALVTGLLVWHFHYRYNGRVRKLFSGYLTISSQTFSDAYENSNTTEYKELASKVSKVLQNMPDSFYTVNLIDIYLNYKFHYNFFPFSEGSNNGIIAYYLSEFNVPESQVSAVDEAMASLDGVGNARKSQRGFGRRTDSSLTFDGMTSGGKSTGREFHITCITDIIRSPGFPDSAYLPNLYTEWQIRADPEHRIRLEFDVLDLEKDCRNDFIKVYDSLAPSEKQVIVEKCGYRLPDEKLVFISSGNVMLVTLVTNEEKNFPGFRAFYFQIPAKIQDCGGRLTGLRGTFTSPGYPSHYPPQTDCVWNIEVPSGKHIKVKFDKLSIHSPEQNTISCPADYLEINYRICGEKPPKTVYTIKSNQATVRFYSDMSYVSEGFSAEFEAFEPTNPCPGSFQCDNDLCVSPNLQCDGYNDCGDMSDERGCTCNETQIKCKNGFCKPSFWRCDGVNDCGDNTDEENCGNCKAQEFRCRNSRCIPTQKQCNGYNDCGDDSDESQSIAVHCSALTYKCKNNQCISKLNPMCDGETDCADGSDEAECKCGIKPYKSSRIVGGKDSNDGEWPWQVSLHMKTQGHVCGASVISNRWLVTAAHCVQDNEKFKYSQPDQWEVYLGLLNQGETSKSTLKHVKRIISHPLYDHLSYDNDIALMELDSPVTLSQNIWPVCLPEATHDFPAGKSVWITGWGKLREEVGKSLLQKAEVRIINSTVCRKLMDDGITPRMICAGVLSGGVDACQGDSGGPMTSTESNGRMFLAGVVSWGDGCGRRNRPGIYTRVTEYRSWIREMTGV</sequence>
<evidence type="ECO:0000256" key="9">
    <source>
        <dbReference type="ARBA" id="ARBA00022989"/>
    </source>
</evidence>
<dbReference type="PANTHER" id="PTHR24252:SF17">
    <property type="entry name" value="SUPPRESSOR OF TUMORIGENICITY 14 PROTEIN HOMOLOG-RELATED"/>
    <property type="match status" value="1"/>
</dbReference>
<keyword evidence="2 14" id="KW-0645">Protease</keyword>
<evidence type="ECO:0000256" key="8">
    <source>
        <dbReference type="ARBA" id="ARBA00022968"/>
    </source>
</evidence>
<name>A0A8C2D5F9_CYPCA</name>
<organism evidence="19 20">
    <name type="scientific">Cyprinus carpio</name>
    <name type="common">Common carp</name>
    <dbReference type="NCBI Taxonomy" id="7962"/>
    <lineage>
        <taxon>Eukaryota</taxon>
        <taxon>Metazoa</taxon>
        <taxon>Chordata</taxon>
        <taxon>Craniata</taxon>
        <taxon>Vertebrata</taxon>
        <taxon>Euteleostomi</taxon>
        <taxon>Actinopterygii</taxon>
        <taxon>Neopterygii</taxon>
        <taxon>Teleostei</taxon>
        <taxon>Ostariophysi</taxon>
        <taxon>Cypriniformes</taxon>
        <taxon>Cyprinidae</taxon>
        <taxon>Cyprininae</taxon>
        <taxon>Cyprinus</taxon>
    </lineage>
</organism>
<dbReference type="CDD" id="cd00041">
    <property type="entry name" value="CUB"/>
    <property type="match status" value="2"/>
</dbReference>
<evidence type="ECO:0000313" key="19">
    <source>
        <dbReference type="Ensembl" id="ENSCCRP00020021321.1"/>
    </source>
</evidence>
<feature type="disulfide bond" evidence="13">
    <location>
        <begin position="532"/>
        <end position="547"/>
    </location>
</feature>